<dbReference type="AlphaFoldDB" id="A0A100HKS6"/>
<name>A0A100HKS6_9DEIO</name>
<gene>
    <name evidence="1" type="ORF">DEIGR_102519</name>
</gene>
<protein>
    <submittedName>
        <fullName evidence="1">Uncharacterized protein</fullName>
    </submittedName>
</protein>
<evidence type="ECO:0000313" key="1">
    <source>
        <dbReference type="EMBL" id="GAQ22492.1"/>
    </source>
</evidence>
<proteinExistence type="predicted"/>
<keyword evidence="2" id="KW-1185">Reference proteome</keyword>
<reference evidence="2" key="1">
    <citation type="submission" date="2015-11" db="EMBL/GenBank/DDBJ databases">
        <title>Draft Genome Sequence of the Radioresistant Bacterium Deinococcus grandis, Isolated from Freshwater Fish in Japan.</title>
        <authorList>
            <person name="Satoh K."/>
            <person name="Onodera T."/>
            <person name="Omoso K."/>
            <person name="Takeda-Yano K."/>
            <person name="Katayama T."/>
            <person name="Oono Y."/>
            <person name="Narumi I."/>
        </authorList>
    </citation>
    <scope>NUCLEOTIDE SEQUENCE [LARGE SCALE GENOMIC DNA]</scope>
    <source>
        <strain evidence="2">ATCC 43672</strain>
    </source>
</reference>
<dbReference type="Proteomes" id="UP000056209">
    <property type="component" value="Unassembled WGS sequence"/>
</dbReference>
<dbReference type="RefSeq" id="WP_058977656.1">
    <property type="nucleotide sequence ID" value="NZ_BCMS01000001.1"/>
</dbReference>
<sequence>MSEVEGTVHQALDLWLQAERTSLREAAQQFGLRYQTARTRSERGTVVVEERQEWVTLLVDAQPTPELVSLEEAQRLGESRTAEINQLRDLIQATHGPAARDDTTLDWWENTEPCWQHELIWLGQRYALTLRHHVSGLEQTHSRSFKVENLATGHTEDT</sequence>
<organism evidence="1 2">
    <name type="scientific">Deinococcus grandis</name>
    <dbReference type="NCBI Taxonomy" id="57498"/>
    <lineage>
        <taxon>Bacteria</taxon>
        <taxon>Thermotogati</taxon>
        <taxon>Deinococcota</taxon>
        <taxon>Deinococci</taxon>
        <taxon>Deinococcales</taxon>
        <taxon>Deinococcaceae</taxon>
        <taxon>Deinococcus</taxon>
    </lineage>
</organism>
<accession>A0A100HKS6</accession>
<evidence type="ECO:0000313" key="2">
    <source>
        <dbReference type="Proteomes" id="UP000056209"/>
    </source>
</evidence>
<comment type="caution">
    <text evidence="1">The sequence shown here is derived from an EMBL/GenBank/DDBJ whole genome shotgun (WGS) entry which is preliminary data.</text>
</comment>
<dbReference type="EMBL" id="BCMS01000001">
    <property type="protein sequence ID" value="GAQ22492.1"/>
    <property type="molecule type" value="Genomic_DNA"/>
</dbReference>